<feature type="transmembrane region" description="Helical" evidence="11">
    <location>
        <begin position="373"/>
        <end position="395"/>
    </location>
</feature>
<keyword evidence="8" id="KW-0868">Chloride</keyword>
<dbReference type="PANTHER" id="PTHR43427">
    <property type="entry name" value="CHLORIDE CHANNEL PROTEIN CLC-E"/>
    <property type="match status" value="1"/>
</dbReference>
<evidence type="ECO:0000256" key="4">
    <source>
        <dbReference type="ARBA" id="ARBA00022989"/>
    </source>
</evidence>
<dbReference type="InterPro" id="IPR000644">
    <property type="entry name" value="CBS_dom"/>
</dbReference>
<name>A0A838L6C8_9SPHN</name>
<evidence type="ECO:0000313" key="14">
    <source>
        <dbReference type="Proteomes" id="UP000570166"/>
    </source>
</evidence>
<keyword evidence="6 11" id="KW-0472">Membrane</keyword>
<dbReference type="Pfam" id="PF00654">
    <property type="entry name" value="Voltage_CLC"/>
    <property type="match status" value="1"/>
</dbReference>
<organism evidence="13 14">
    <name type="scientific">Sphingomonas chungangi</name>
    <dbReference type="NCBI Taxonomy" id="2683589"/>
    <lineage>
        <taxon>Bacteria</taxon>
        <taxon>Pseudomonadati</taxon>
        <taxon>Pseudomonadota</taxon>
        <taxon>Alphaproteobacteria</taxon>
        <taxon>Sphingomonadales</taxon>
        <taxon>Sphingomonadaceae</taxon>
        <taxon>Sphingomonas</taxon>
    </lineage>
</organism>
<gene>
    <name evidence="13" type="ORF">HZF05_11515</name>
</gene>
<reference evidence="13 14" key="1">
    <citation type="submission" date="2020-07" db="EMBL/GenBank/DDBJ databases">
        <authorList>
            <person name="Sun Q."/>
        </authorList>
    </citation>
    <scope>NUCLEOTIDE SEQUENCE [LARGE SCALE GENOMIC DNA]</scope>
    <source>
        <strain evidence="13 14">CGMCC 1.13654</strain>
    </source>
</reference>
<evidence type="ECO:0000256" key="6">
    <source>
        <dbReference type="ARBA" id="ARBA00023136"/>
    </source>
</evidence>
<keyword evidence="4 11" id="KW-1133">Transmembrane helix</keyword>
<evidence type="ECO:0000256" key="11">
    <source>
        <dbReference type="SAM" id="Phobius"/>
    </source>
</evidence>
<dbReference type="GO" id="GO:0005254">
    <property type="term" value="F:chloride channel activity"/>
    <property type="evidence" value="ECO:0007669"/>
    <property type="project" value="UniProtKB-KW"/>
</dbReference>
<dbReference type="GO" id="GO:0034707">
    <property type="term" value="C:chloride channel complex"/>
    <property type="evidence" value="ECO:0007669"/>
    <property type="project" value="UniProtKB-KW"/>
</dbReference>
<dbReference type="InterPro" id="IPR050368">
    <property type="entry name" value="ClC-type_chloride_channel"/>
</dbReference>
<dbReference type="Proteomes" id="UP000570166">
    <property type="component" value="Unassembled WGS sequence"/>
</dbReference>
<comment type="subcellular location">
    <subcellularLocation>
        <location evidence="1">Membrane</location>
        <topology evidence="1">Multi-pass membrane protein</topology>
    </subcellularLocation>
</comment>
<feature type="transmembrane region" description="Helical" evidence="11">
    <location>
        <begin position="236"/>
        <end position="258"/>
    </location>
</feature>
<sequence length="582" mass="61549">MSLQKVFRIGIALRRRFRQSEATFILLAVVVGAVGGGLAVLLGAAAHRLQRWLYHLPGTMRLSAAPHLDTTSLLALPMGGAVLGLLILALDRWRKRTPVDVVEANALHGGIVPFRDTLSVTGQTFVSNGFGASVGLEAAYAQIGGGIASVLGKWLSLRRADMRVLVGAGTGAAIGAAFGAPLTGAFYAFEIVIGAYTPAAIAPVAAAAIAGVATARSMGAVPYLITVDSTGISRNLDYLAFIGIGIACALTGIVLMRAVSLLEQGVRWTKLPPAARPFVGGLLLMPIAHISPQALSAGHGALHLALAGDAPLKILCIIFALKMLASCISLGFGFRGGLFFASLFLGVMVGRIYGDVTELLLPGQHLWAQDAALVGMAALAVSVVGGPMTMSFLVLEATRDFQLTGIVLTASLVASALVRELFGYSFSTWRLHLRGEVIKSARDIGWVRQLTAGRMMRKAPVAVPADITIAEFRRRNPLGSTSRVILIDDDEHYAGMVPTTRAYADGVDLEDPVDTLTRRPDETVTPERNIAEVMQAFDRLGVDDLAVVDGDGGVLGLLTESHVRKRYADELEKAQRELFGES</sequence>
<evidence type="ECO:0000256" key="3">
    <source>
        <dbReference type="ARBA" id="ARBA00022692"/>
    </source>
</evidence>
<feature type="transmembrane region" description="Helical" evidence="11">
    <location>
        <begin position="24"/>
        <end position="50"/>
    </location>
</feature>
<dbReference type="PROSITE" id="PS51371">
    <property type="entry name" value="CBS"/>
    <property type="match status" value="1"/>
</dbReference>
<protein>
    <submittedName>
        <fullName evidence="13">Chloride channel protein</fullName>
    </submittedName>
</protein>
<feature type="transmembrane region" description="Helical" evidence="11">
    <location>
        <begin position="70"/>
        <end position="90"/>
    </location>
</feature>
<dbReference type="EMBL" id="JACEIB010000007">
    <property type="protein sequence ID" value="MBA2934724.1"/>
    <property type="molecule type" value="Genomic_DNA"/>
</dbReference>
<dbReference type="AlphaFoldDB" id="A0A838L6C8"/>
<dbReference type="CDD" id="cd00400">
    <property type="entry name" value="Voltage_gated_ClC"/>
    <property type="match status" value="1"/>
</dbReference>
<dbReference type="RefSeq" id="WP_160366504.1">
    <property type="nucleotide sequence ID" value="NZ_JACEIB010000007.1"/>
</dbReference>
<evidence type="ECO:0000259" key="12">
    <source>
        <dbReference type="PROSITE" id="PS51371"/>
    </source>
</evidence>
<evidence type="ECO:0000256" key="2">
    <source>
        <dbReference type="ARBA" id="ARBA00022448"/>
    </source>
</evidence>
<proteinExistence type="predicted"/>
<keyword evidence="10" id="KW-0129">CBS domain</keyword>
<dbReference type="InterPro" id="IPR014743">
    <property type="entry name" value="Cl-channel_core"/>
</dbReference>
<keyword evidence="2" id="KW-0813">Transport</keyword>
<dbReference type="SUPFAM" id="SSF54631">
    <property type="entry name" value="CBS-domain pair"/>
    <property type="match status" value="1"/>
</dbReference>
<keyword evidence="5" id="KW-0406">Ion transport</keyword>
<evidence type="ECO:0000256" key="8">
    <source>
        <dbReference type="ARBA" id="ARBA00023214"/>
    </source>
</evidence>
<feature type="transmembrane region" description="Helical" evidence="11">
    <location>
        <begin position="195"/>
        <end position="215"/>
    </location>
</feature>
<keyword evidence="9" id="KW-0407">Ion channel</keyword>
<dbReference type="InterPro" id="IPR046342">
    <property type="entry name" value="CBS_dom_sf"/>
</dbReference>
<feature type="transmembrane region" description="Helical" evidence="11">
    <location>
        <begin position="164"/>
        <end position="189"/>
    </location>
</feature>
<evidence type="ECO:0000256" key="7">
    <source>
        <dbReference type="ARBA" id="ARBA00023173"/>
    </source>
</evidence>
<evidence type="ECO:0000256" key="5">
    <source>
        <dbReference type="ARBA" id="ARBA00023065"/>
    </source>
</evidence>
<dbReference type="PANTHER" id="PTHR43427:SF6">
    <property type="entry name" value="CHLORIDE CHANNEL PROTEIN CLC-E"/>
    <property type="match status" value="1"/>
</dbReference>
<accession>A0A838L6C8</accession>
<evidence type="ECO:0000256" key="10">
    <source>
        <dbReference type="PROSITE-ProRule" id="PRU00703"/>
    </source>
</evidence>
<evidence type="ECO:0000256" key="9">
    <source>
        <dbReference type="ARBA" id="ARBA00023303"/>
    </source>
</evidence>
<comment type="caution">
    <text evidence="13">The sequence shown here is derived from an EMBL/GenBank/DDBJ whole genome shotgun (WGS) entry which is preliminary data.</text>
</comment>
<dbReference type="SUPFAM" id="SSF81340">
    <property type="entry name" value="Clc chloride channel"/>
    <property type="match status" value="1"/>
</dbReference>
<keyword evidence="14" id="KW-1185">Reference proteome</keyword>
<dbReference type="PRINTS" id="PR00762">
    <property type="entry name" value="CLCHANNEL"/>
</dbReference>
<keyword evidence="7" id="KW-0869">Chloride channel</keyword>
<dbReference type="Gene3D" id="3.10.580.10">
    <property type="entry name" value="CBS-domain"/>
    <property type="match status" value="1"/>
</dbReference>
<feature type="transmembrane region" description="Helical" evidence="11">
    <location>
        <begin position="338"/>
        <end position="361"/>
    </location>
</feature>
<dbReference type="Pfam" id="PF00571">
    <property type="entry name" value="CBS"/>
    <property type="match status" value="1"/>
</dbReference>
<keyword evidence="3 11" id="KW-0812">Transmembrane</keyword>
<evidence type="ECO:0000256" key="1">
    <source>
        <dbReference type="ARBA" id="ARBA00004141"/>
    </source>
</evidence>
<dbReference type="Gene3D" id="1.10.3080.10">
    <property type="entry name" value="Clc chloride channel"/>
    <property type="match status" value="1"/>
</dbReference>
<dbReference type="InterPro" id="IPR001807">
    <property type="entry name" value="ClC"/>
</dbReference>
<evidence type="ECO:0000313" key="13">
    <source>
        <dbReference type="EMBL" id="MBA2934724.1"/>
    </source>
</evidence>
<feature type="domain" description="CBS" evidence="12">
    <location>
        <begin position="516"/>
        <end position="573"/>
    </location>
</feature>